<feature type="repeat" description="PPR" evidence="2">
    <location>
        <begin position="689"/>
        <end position="723"/>
    </location>
</feature>
<proteinExistence type="predicted"/>
<dbReference type="InterPro" id="IPR011990">
    <property type="entry name" value="TPR-like_helical_dom_sf"/>
</dbReference>
<feature type="repeat" description="PPR" evidence="2">
    <location>
        <begin position="724"/>
        <end position="758"/>
    </location>
</feature>
<feature type="domain" description="PROP1-like PPR" evidence="3">
    <location>
        <begin position="654"/>
        <end position="778"/>
    </location>
</feature>
<keyword evidence="4" id="KW-1185">Reference proteome</keyword>
<dbReference type="Proteomes" id="UP001515500">
    <property type="component" value="Chromosome 3"/>
</dbReference>
<feature type="repeat" description="PPR" evidence="2">
    <location>
        <begin position="428"/>
        <end position="462"/>
    </location>
</feature>
<dbReference type="InterPro" id="IPR002885">
    <property type="entry name" value="PPR_rpt"/>
</dbReference>
<sequence length="910" mass="103834">MHRHLFRAARPSLSNTYKFAREVQRVWKNNDSERTHSSHSLWSSQDYNQFGLCSLSESRSLQKQIIDALHCGERERASEMLLKLSQEGGCLGADSFTFILEYCARTPDPMFVMETWQVMKQKAIDVNKRSCRYITQAFIRGGYFKEALKWLTFLGENDHVNVLPVHNMYLKACGNAKRLADADCCLKLMESRHLGKSEITYWELLKLAVLQKNLSAVHEIWRDCIRYYSPSIIILRKFIWSFTRLHDLQSAHHVLQRMVALVNQGISSIKTSTTGRYQSSRLDIPIPLMDDIPIERLQLKGSGHSLSSSTGGCLEETKGGFQQQNMNTPYMENPLRQNISQNLNLGLIAGFPFDSSKVKDNIFPRTVGRRLTNGEDMSSSNSHKFPTVVGTTVIDDDCTIDTFKRCTQLPWEISKAKVAPSTPVMRILRWSFNDLMQLCAQLDCFEMAEQLFLQMQALGLEPSLHTYDGFVKAAIHRNGAAYGMRLIEALEMKNIKPYDETLAVLSIAHSKDLELELAESLLGTISHGLPKYMHAFHIFLAACNIVDEPERAIHMLAKMKHLNVKPDIKTYELLYSLFGNVNVPYEKGNILSQSHVEKRIKAIEKDMMKNGIQHSYTSMRNLIRALGAEGMIEEMLRYLNFAENMLWHIDSDQITDIYNIVLHALVKAKQCRAAIDVFKNMRLCNLPTNVAIYNIMIECCSILQCYRSASVLVSMMLRDGYYPQTLTYTALVKVLLENEDFDGALSLLNQMTSANIQPDIQLFNTILRQAYSKGQIDVIEFINNRIQKLKMQPDPSTCWLTFSTYVERGFHSTAMEALQVLSMQMISTDDASLVEKSSAFEELIYNEDSDAEAKILELFKDSQEFLATALLNLRLCAFTGFSISWCSEDNPWLRRISSSYSSRTRVKSSV</sequence>
<dbReference type="NCBIfam" id="TIGR00756">
    <property type="entry name" value="PPR"/>
    <property type="match status" value="3"/>
</dbReference>
<organism evidence="4 5">
    <name type="scientific">Dioscorea cayennensis subsp. rotundata</name>
    <name type="common">White Guinea yam</name>
    <name type="synonym">Dioscorea rotundata</name>
    <dbReference type="NCBI Taxonomy" id="55577"/>
    <lineage>
        <taxon>Eukaryota</taxon>
        <taxon>Viridiplantae</taxon>
        <taxon>Streptophyta</taxon>
        <taxon>Embryophyta</taxon>
        <taxon>Tracheophyta</taxon>
        <taxon>Spermatophyta</taxon>
        <taxon>Magnoliopsida</taxon>
        <taxon>Liliopsida</taxon>
        <taxon>Dioscoreales</taxon>
        <taxon>Dioscoreaceae</taxon>
        <taxon>Dioscorea</taxon>
    </lineage>
</organism>
<evidence type="ECO:0000313" key="4">
    <source>
        <dbReference type="Proteomes" id="UP001515500"/>
    </source>
</evidence>
<dbReference type="InterPro" id="IPR033443">
    <property type="entry name" value="PROP1-like_PPR_dom"/>
</dbReference>
<dbReference type="PANTHER" id="PTHR47859:SF1">
    <property type="entry name" value="PENTATRICOPEPTIDE REPEAT-CONTAINING PROTEIN"/>
    <property type="match status" value="1"/>
</dbReference>
<dbReference type="GeneID" id="120252717"/>
<evidence type="ECO:0000256" key="2">
    <source>
        <dbReference type="PROSITE-ProRule" id="PRU00708"/>
    </source>
</evidence>
<gene>
    <name evidence="5" type="primary">LOC120252717</name>
</gene>
<evidence type="ECO:0000259" key="3">
    <source>
        <dbReference type="Pfam" id="PF17177"/>
    </source>
</evidence>
<evidence type="ECO:0000256" key="1">
    <source>
        <dbReference type="ARBA" id="ARBA00022737"/>
    </source>
</evidence>
<protein>
    <submittedName>
        <fullName evidence="5">Pentatricopeptide repeat-containing protein At1g76280 isoform X1</fullName>
    </submittedName>
</protein>
<keyword evidence="1" id="KW-0677">Repeat</keyword>
<dbReference type="RefSeq" id="XP_039116774.1">
    <property type="nucleotide sequence ID" value="XM_039260840.1"/>
</dbReference>
<dbReference type="AlphaFoldDB" id="A0AB40AQ20"/>
<accession>A0AB40AQ20</accession>
<dbReference type="Pfam" id="PF01535">
    <property type="entry name" value="PPR"/>
    <property type="match status" value="1"/>
</dbReference>
<dbReference type="Pfam" id="PF17177">
    <property type="entry name" value="PPR_long"/>
    <property type="match status" value="1"/>
</dbReference>
<name>A0AB40AQ20_DIOCR</name>
<evidence type="ECO:0000313" key="5">
    <source>
        <dbReference type="RefSeq" id="XP_039116774.1"/>
    </source>
</evidence>
<dbReference type="Gene3D" id="1.25.40.10">
    <property type="entry name" value="Tetratricopeptide repeat domain"/>
    <property type="match status" value="4"/>
</dbReference>
<reference evidence="5" key="1">
    <citation type="submission" date="2025-08" db="UniProtKB">
        <authorList>
            <consortium name="RefSeq"/>
        </authorList>
    </citation>
    <scope>IDENTIFICATION</scope>
</reference>
<dbReference type="PANTHER" id="PTHR47859">
    <property type="entry name" value="PENTATRICOPEPTIDE REPEAT-CONTAINING PROTEIN"/>
    <property type="match status" value="1"/>
</dbReference>
<dbReference type="PROSITE" id="PS51375">
    <property type="entry name" value="PPR"/>
    <property type="match status" value="3"/>
</dbReference>